<name>A0A1W1E825_9ZZZZ</name>
<protein>
    <submittedName>
        <fullName evidence="2">Uncharacterized protein</fullName>
    </submittedName>
</protein>
<keyword evidence="1" id="KW-0812">Transmembrane</keyword>
<dbReference type="EMBL" id="FPIB01000005">
    <property type="protein sequence ID" value="SFV89906.1"/>
    <property type="molecule type" value="Genomic_DNA"/>
</dbReference>
<proteinExistence type="predicted"/>
<keyword evidence="1" id="KW-1133">Transmembrane helix</keyword>
<dbReference type="AlphaFoldDB" id="A0A1W1E825"/>
<organism evidence="2">
    <name type="scientific">hydrothermal vent metagenome</name>
    <dbReference type="NCBI Taxonomy" id="652676"/>
    <lineage>
        <taxon>unclassified sequences</taxon>
        <taxon>metagenomes</taxon>
        <taxon>ecological metagenomes</taxon>
    </lineage>
</organism>
<feature type="transmembrane region" description="Helical" evidence="1">
    <location>
        <begin position="20"/>
        <end position="41"/>
    </location>
</feature>
<keyword evidence="1" id="KW-0472">Membrane</keyword>
<reference evidence="2" key="1">
    <citation type="submission" date="2016-10" db="EMBL/GenBank/DDBJ databases">
        <authorList>
            <person name="de Groot N.N."/>
        </authorList>
    </citation>
    <scope>NUCLEOTIDE SEQUENCE</scope>
</reference>
<sequence length="42" mass="4750">MIKVIGHNSNAMEDFLIDLTVMFENFFGIGSMTINAFAYAFK</sequence>
<evidence type="ECO:0000256" key="1">
    <source>
        <dbReference type="SAM" id="Phobius"/>
    </source>
</evidence>
<accession>A0A1W1E825</accession>
<gene>
    <name evidence="2" type="ORF">MNB_SV-4-54</name>
</gene>
<evidence type="ECO:0000313" key="2">
    <source>
        <dbReference type="EMBL" id="SFV89906.1"/>
    </source>
</evidence>